<evidence type="ECO:0000313" key="3">
    <source>
        <dbReference type="Proteomes" id="UP000240912"/>
    </source>
</evidence>
<dbReference type="PANTHER" id="PTHR35446">
    <property type="entry name" value="SI:CH211-175M2.5"/>
    <property type="match status" value="1"/>
</dbReference>
<comment type="caution">
    <text evidence="2">The sequence shown here is derived from an EMBL/GenBank/DDBJ whole genome shotgun (WGS) entry which is preliminary data.</text>
</comment>
<dbReference type="InterPro" id="IPR029032">
    <property type="entry name" value="AhpD-like"/>
</dbReference>
<proteinExistence type="predicted"/>
<name>A0A2T3HMB6_9SPHI</name>
<dbReference type="InterPro" id="IPR004675">
    <property type="entry name" value="AhpD_core"/>
</dbReference>
<dbReference type="Gene3D" id="1.20.1290.10">
    <property type="entry name" value="AhpD-like"/>
    <property type="match status" value="1"/>
</dbReference>
<dbReference type="InterPro" id="IPR003779">
    <property type="entry name" value="CMD-like"/>
</dbReference>
<evidence type="ECO:0000259" key="1">
    <source>
        <dbReference type="Pfam" id="PF02627"/>
    </source>
</evidence>
<dbReference type="EMBL" id="PYLS01000005">
    <property type="protein sequence ID" value="PST83577.1"/>
    <property type="molecule type" value="Genomic_DNA"/>
</dbReference>
<evidence type="ECO:0000313" key="2">
    <source>
        <dbReference type="EMBL" id="PST83577.1"/>
    </source>
</evidence>
<dbReference type="NCBIfam" id="TIGR00778">
    <property type="entry name" value="ahpD_dom"/>
    <property type="match status" value="1"/>
</dbReference>
<dbReference type="RefSeq" id="WP_107215838.1">
    <property type="nucleotide sequence ID" value="NZ_KZ686269.1"/>
</dbReference>
<sequence length="152" mass="16894">MERIRTEELPAGMMQAMYGVQAYLNNSGLEKSLVHLINMRVSQLNACGFCLDMHSKEAVNDGESMQRLVALPAWREAPFYTPVERAVLALAEFLTGLKAEADIAPVYAEMEKHFSRDQVALVGLAIIQINAWNRLVRLTGREAGSYELGTHG</sequence>
<dbReference type="AlphaFoldDB" id="A0A2T3HMB6"/>
<dbReference type="Proteomes" id="UP000240912">
    <property type="component" value="Unassembled WGS sequence"/>
</dbReference>
<dbReference type="SUPFAM" id="SSF69118">
    <property type="entry name" value="AhpD-like"/>
    <property type="match status" value="1"/>
</dbReference>
<dbReference type="OrthoDB" id="9801997at2"/>
<dbReference type="GO" id="GO:0051920">
    <property type="term" value="F:peroxiredoxin activity"/>
    <property type="evidence" value="ECO:0007669"/>
    <property type="project" value="InterPro"/>
</dbReference>
<reference evidence="2 3" key="1">
    <citation type="submission" date="2018-03" db="EMBL/GenBank/DDBJ databases">
        <authorList>
            <person name="Keele B.F."/>
        </authorList>
    </citation>
    <scope>NUCLEOTIDE SEQUENCE [LARGE SCALE GENOMIC DNA]</scope>
    <source>
        <strain evidence="2 3">YL28-9</strain>
    </source>
</reference>
<keyword evidence="3" id="KW-1185">Reference proteome</keyword>
<accession>A0A2T3HMB6</accession>
<gene>
    <name evidence="2" type="ORF">C7T94_13630</name>
</gene>
<feature type="domain" description="Carboxymuconolactone decarboxylase-like" evidence="1">
    <location>
        <begin position="10"/>
        <end position="92"/>
    </location>
</feature>
<dbReference type="Pfam" id="PF02627">
    <property type="entry name" value="CMD"/>
    <property type="match status" value="1"/>
</dbReference>
<dbReference type="PANTHER" id="PTHR35446:SF2">
    <property type="entry name" value="CARBOXYMUCONOLACTONE DECARBOXYLASE-LIKE DOMAIN-CONTAINING PROTEIN"/>
    <property type="match status" value="1"/>
</dbReference>
<organism evidence="2 3">
    <name type="scientific">Pedobacter yulinensis</name>
    <dbReference type="NCBI Taxonomy" id="2126353"/>
    <lineage>
        <taxon>Bacteria</taxon>
        <taxon>Pseudomonadati</taxon>
        <taxon>Bacteroidota</taxon>
        <taxon>Sphingobacteriia</taxon>
        <taxon>Sphingobacteriales</taxon>
        <taxon>Sphingobacteriaceae</taxon>
        <taxon>Pedobacter</taxon>
    </lineage>
</organism>
<protein>
    <submittedName>
        <fullName evidence="2">Carboxymuconolactone decarboxylase</fullName>
    </submittedName>
</protein>